<feature type="compositionally biased region" description="Polar residues" evidence="1">
    <location>
        <begin position="222"/>
        <end position="238"/>
    </location>
</feature>
<proteinExistence type="predicted"/>
<evidence type="ECO:0000256" key="1">
    <source>
        <dbReference type="SAM" id="MobiDB-lite"/>
    </source>
</evidence>
<feature type="compositionally biased region" description="Basic and acidic residues" evidence="1">
    <location>
        <begin position="156"/>
        <end position="175"/>
    </location>
</feature>
<dbReference type="CDD" id="cd05162">
    <property type="entry name" value="PWWP"/>
    <property type="match status" value="1"/>
</dbReference>
<feature type="compositionally biased region" description="Low complexity" evidence="1">
    <location>
        <begin position="362"/>
        <end position="371"/>
    </location>
</feature>
<name>A0A5J4YNJ0_PORPP</name>
<sequence length="499" mass="53208">MRKGLPRVAGAMENDRERQNLIMSLTSKLAAASFHMSQAEKAQHSLDTAIALIRGTLLGLDQYLHDLNHHHQQLSVSVRECRHYLMSLQNNAGAPAQVPNGVSNLTSDEPAVVDPALTAAITAASGPPGNARQEAPKMPPLKDRVNAAYEATGAPERARDELSGKAGEKHDRDSSQDLLWASKRASPSKDVKLGSAKSLGSIIKPSAARDHAAAAPQKDRLNTVSVAPSGSMQVSHAKSPTKLLGSEASRAKVRAITEDSSTGPAKESLDRKSPKTSEPMLGLASGPSVHKISAPSETATAKQKVGSGKTDGTPKKTAEAEVPRESDSSGFTRSEEVEDSIAETRREAKASLSGTPKKDGKPSPGKAPKGGSLLGSASETGGRLSGFSEEERAKYLNDIELQGSCVVLASTRPGSGKGGKKYYPALEIKNEDVVPKNIMAIKPAGDENWTCVRWLGYTHSYSWLHPQQLIDYSELDAHKQKNKTYLMAIRIADALLKKK</sequence>
<evidence type="ECO:0008006" key="4">
    <source>
        <dbReference type="Google" id="ProtNLM"/>
    </source>
</evidence>
<gene>
    <name evidence="2" type="ORF">FVE85_9261</name>
</gene>
<feature type="region of interest" description="Disordered" evidence="1">
    <location>
        <begin position="151"/>
        <end position="195"/>
    </location>
</feature>
<comment type="caution">
    <text evidence="2">The sequence shown here is derived from an EMBL/GenBank/DDBJ whole genome shotgun (WGS) entry which is preliminary data.</text>
</comment>
<dbReference type="Proteomes" id="UP000324585">
    <property type="component" value="Unassembled WGS sequence"/>
</dbReference>
<dbReference type="Gene3D" id="2.30.30.140">
    <property type="match status" value="1"/>
</dbReference>
<reference evidence="3" key="1">
    <citation type="journal article" date="2019" name="Nat. Commun.">
        <title>Expansion of phycobilisome linker gene families in mesophilic red algae.</title>
        <authorList>
            <person name="Lee J."/>
            <person name="Kim D."/>
            <person name="Bhattacharya D."/>
            <person name="Yoon H.S."/>
        </authorList>
    </citation>
    <scope>NUCLEOTIDE SEQUENCE [LARGE SCALE GENOMIC DNA]</scope>
    <source>
        <strain evidence="3">CCMP 1328</strain>
    </source>
</reference>
<feature type="compositionally biased region" description="Basic and acidic residues" evidence="1">
    <location>
        <begin position="207"/>
        <end position="221"/>
    </location>
</feature>
<accession>A0A5J4YNJ0</accession>
<feature type="region of interest" description="Disordered" evidence="1">
    <location>
        <begin position="207"/>
        <end position="386"/>
    </location>
</feature>
<organism evidence="2 3">
    <name type="scientific">Porphyridium purpureum</name>
    <name type="common">Red alga</name>
    <name type="synonym">Porphyridium cruentum</name>
    <dbReference type="NCBI Taxonomy" id="35688"/>
    <lineage>
        <taxon>Eukaryota</taxon>
        <taxon>Rhodophyta</taxon>
        <taxon>Bangiophyceae</taxon>
        <taxon>Porphyridiales</taxon>
        <taxon>Porphyridiaceae</taxon>
        <taxon>Porphyridium</taxon>
    </lineage>
</organism>
<dbReference type="AlphaFoldDB" id="A0A5J4YNJ0"/>
<protein>
    <recommendedName>
        <fullName evidence="4">PWWP domain-containing protein</fullName>
    </recommendedName>
</protein>
<keyword evidence="3" id="KW-1185">Reference proteome</keyword>
<evidence type="ECO:0000313" key="3">
    <source>
        <dbReference type="Proteomes" id="UP000324585"/>
    </source>
</evidence>
<dbReference type="EMBL" id="VRMN01000008">
    <property type="protein sequence ID" value="KAA8492989.1"/>
    <property type="molecule type" value="Genomic_DNA"/>
</dbReference>
<feature type="compositionally biased region" description="Basic and acidic residues" evidence="1">
    <location>
        <begin position="312"/>
        <end position="327"/>
    </location>
</feature>
<dbReference type="SUPFAM" id="SSF63748">
    <property type="entry name" value="Tudor/PWWP/MBT"/>
    <property type="match status" value="1"/>
</dbReference>
<evidence type="ECO:0000313" key="2">
    <source>
        <dbReference type="EMBL" id="KAA8492989.1"/>
    </source>
</evidence>